<accession>A0A7S0X4V2</accession>
<evidence type="ECO:0000256" key="2">
    <source>
        <dbReference type="SAM" id="MobiDB-lite"/>
    </source>
</evidence>
<reference evidence="3" key="1">
    <citation type="submission" date="2021-01" db="EMBL/GenBank/DDBJ databases">
        <authorList>
            <person name="Corre E."/>
            <person name="Pelletier E."/>
            <person name="Niang G."/>
            <person name="Scheremetjew M."/>
            <person name="Finn R."/>
            <person name="Kale V."/>
            <person name="Holt S."/>
            <person name="Cochrane G."/>
            <person name="Meng A."/>
            <person name="Brown T."/>
            <person name="Cohen L."/>
        </authorList>
    </citation>
    <scope>NUCLEOTIDE SEQUENCE</scope>
    <source>
        <strain evidence="3">SL-175</strain>
    </source>
</reference>
<evidence type="ECO:0000256" key="1">
    <source>
        <dbReference type="ARBA" id="ARBA00001962"/>
    </source>
</evidence>
<dbReference type="Pfam" id="PF05721">
    <property type="entry name" value="PhyH"/>
    <property type="match status" value="1"/>
</dbReference>
<dbReference type="Gene3D" id="2.60.120.620">
    <property type="entry name" value="q2cbj1_9rhob like domain"/>
    <property type="match status" value="1"/>
</dbReference>
<feature type="compositionally biased region" description="Polar residues" evidence="2">
    <location>
        <begin position="299"/>
        <end position="311"/>
    </location>
</feature>
<dbReference type="PANTHER" id="PTHR20883">
    <property type="entry name" value="PHYTANOYL-COA DIOXYGENASE DOMAIN CONTAINING 1"/>
    <property type="match status" value="1"/>
</dbReference>
<feature type="compositionally biased region" description="Polar residues" evidence="2">
    <location>
        <begin position="345"/>
        <end position="357"/>
    </location>
</feature>
<dbReference type="AlphaFoldDB" id="A0A7S0X4V2"/>
<feature type="compositionally biased region" description="Basic and acidic residues" evidence="2">
    <location>
        <begin position="247"/>
        <end position="257"/>
    </location>
</feature>
<gene>
    <name evidence="3" type="ORF">MANT1106_LOCUS5669</name>
</gene>
<dbReference type="InterPro" id="IPR008775">
    <property type="entry name" value="Phytyl_CoA_dOase-like"/>
</dbReference>
<protein>
    <recommendedName>
        <fullName evidence="4">Phytanoyl-CoA dioxygenase</fullName>
    </recommendedName>
</protein>
<proteinExistence type="predicted"/>
<dbReference type="SUPFAM" id="SSF51197">
    <property type="entry name" value="Clavaminate synthase-like"/>
    <property type="match status" value="1"/>
</dbReference>
<dbReference type="EMBL" id="HBFC01009752">
    <property type="protein sequence ID" value="CAD8702987.1"/>
    <property type="molecule type" value="Transcribed_RNA"/>
</dbReference>
<feature type="compositionally biased region" description="Basic and acidic residues" evidence="2">
    <location>
        <begin position="276"/>
        <end position="285"/>
    </location>
</feature>
<feature type="compositionally biased region" description="Gly residues" evidence="2">
    <location>
        <begin position="262"/>
        <end position="271"/>
    </location>
</feature>
<name>A0A7S0X4V2_9CHLO</name>
<organism evidence="3">
    <name type="scientific">Mantoniella antarctica</name>
    <dbReference type="NCBI Taxonomy" id="81844"/>
    <lineage>
        <taxon>Eukaryota</taxon>
        <taxon>Viridiplantae</taxon>
        <taxon>Chlorophyta</taxon>
        <taxon>Mamiellophyceae</taxon>
        <taxon>Mamiellales</taxon>
        <taxon>Mamiellaceae</taxon>
        <taxon>Mantoniella</taxon>
    </lineage>
</organism>
<dbReference type="PANTHER" id="PTHR20883:SF49">
    <property type="entry name" value="PHYTANOYL-COA DIOXYGENASE"/>
    <property type="match status" value="1"/>
</dbReference>
<feature type="region of interest" description="Disordered" evidence="2">
    <location>
        <begin position="329"/>
        <end position="357"/>
    </location>
</feature>
<sequence length="357" mass="38595">MSALGGGNRFRQYVFESPAARLAALVTGATTVNFFYDFLFVKEPGTGEVTRWHQDEPYWAVKGEQVCSVWLPLDPVPRETCLEFVAGSHRWNETFAPIRFADGQPYQPTTLPLLPDIESERCEEFAAAAATTVAAAAGTRTEVDTDDKGRGVDGVRTRKHRILSWELEPGDCLVFHSRVLHCAPPNASTVHRRRALSTRWCGERSTYAAPLGCVGIGYPNFEVPLVDGGSMVCPAFPIVWPRSHPERPNYDPSRHGGVDVQGTGGCAGSGDGDGDGNSKRERDSGIDSNDGAGAHGWHTSATMSGTRTPGTNELLPAGVAAAYERVRKEQASKYSLRGGQPGGREQSSAFSSSRDMH</sequence>
<feature type="region of interest" description="Disordered" evidence="2">
    <location>
        <begin position="247"/>
        <end position="316"/>
    </location>
</feature>
<comment type="cofactor">
    <cofactor evidence="1">
        <name>Fe cation</name>
        <dbReference type="ChEBI" id="CHEBI:24875"/>
    </cofactor>
</comment>
<evidence type="ECO:0000313" key="3">
    <source>
        <dbReference type="EMBL" id="CAD8702987.1"/>
    </source>
</evidence>
<evidence type="ECO:0008006" key="4">
    <source>
        <dbReference type="Google" id="ProtNLM"/>
    </source>
</evidence>